<dbReference type="STRING" id="1104324.P186_1465"/>
<accession>G7VES2</accession>
<dbReference type="EMBL" id="CP003098">
    <property type="protein sequence ID" value="AET32888.1"/>
    <property type="molecule type" value="Genomic_DNA"/>
</dbReference>
<dbReference type="eggNOG" id="arCOG05658">
    <property type="taxonomic scope" value="Archaea"/>
</dbReference>
<gene>
    <name evidence="3" type="ORF">P186_1465</name>
</gene>
<proteinExistence type="predicted"/>
<evidence type="ECO:0000259" key="2">
    <source>
        <dbReference type="PROSITE" id="PS50966"/>
    </source>
</evidence>
<name>G7VES2_9CREN</name>
<sequence length="129" mass="14637">MPQPQIEEKVRSFLLTLSRTLGVRIERVLDLYLYATPDKVRIVELVERGGEIAGIRLAVRSEKKPDVWYYTAVGYYGAKCTCEGNTIGGKICKHIIIGVITWNMTSLLKQGKEIDLTKLTWLHTGEKEI</sequence>
<dbReference type="InterPro" id="IPR007527">
    <property type="entry name" value="Znf_SWIM"/>
</dbReference>
<protein>
    <recommendedName>
        <fullName evidence="2">SWIM-type domain-containing protein</fullName>
    </recommendedName>
</protein>
<evidence type="ECO:0000256" key="1">
    <source>
        <dbReference type="PROSITE-ProRule" id="PRU00325"/>
    </source>
</evidence>
<dbReference type="PROSITE" id="PS50966">
    <property type="entry name" value="ZF_SWIM"/>
    <property type="match status" value="1"/>
</dbReference>
<dbReference type="HOGENOM" id="CLU_1943941_0_0_2"/>
<reference evidence="3 4" key="1">
    <citation type="journal article" date="2012" name="J. Bacteriol.">
        <title>Complete genome sequence of strain 1860, a crenarchaeon of the genus pyrobaculum able to grow with various electron acceptors.</title>
        <authorList>
            <person name="Mardanov A.V."/>
            <person name="Gumerov V.M."/>
            <person name="Slobodkina G.B."/>
            <person name="Beletsky A.V."/>
            <person name="Bonch-Osmolovskaya E.A."/>
            <person name="Ravin N.V."/>
            <person name="Skryabin K.G."/>
        </authorList>
    </citation>
    <scope>NUCLEOTIDE SEQUENCE [LARGE SCALE GENOMIC DNA]</scope>
    <source>
        <strain evidence="3 4">1860</strain>
    </source>
</reference>
<evidence type="ECO:0000313" key="4">
    <source>
        <dbReference type="Proteomes" id="UP000005867"/>
    </source>
</evidence>
<dbReference type="GeneID" id="11595724"/>
<keyword evidence="1" id="KW-0863">Zinc-finger</keyword>
<dbReference type="GO" id="GO:0008270">
    <property type="term" value="F:zinc ion binding"/>
    <property type="evidence" value="ECO:0007669"/>
    <property type="project" value="UniProtKB-KW"/>
</dbReference>
<dbReference type="BioCyc" id="PSP1104324:GJSN-1439-MONOMER"/>
<dbReference type="OrthoDB" id="25498at2157"/>
<dbReference type="RefSeq" id="WP_014288714.1">
    <property type="nucleotide sequence ID" value="NC_016645.1"/>
</dbReference>
<dbReference type="KEGG" id="pyr:P186_1465"/>
<keyword evidence="4" id="KW-1185">Reference proteome</keyword>
<dbReference type="Pfam" id="PF04434">
    <property type="entry name" value="SWIM"/>
    <property type="match status" value="1"/>
</dbReference>
<evidence type="ECO:0000313" key="3">
    <source>
        <dbReference type="EMBL" id="AET32888.1"/>
    </source>
</evidence>
<organism evidence="3 4">
    <name type="scientific">Pyrobaculum ferrireducens</name>
    <dbReference type="NCBI Taxonomy" id="1104324"/>
    <lineage>
        <taxon>Archaea</taxon>
        <taxon>Thermoproteota</taxon>
        <taxon>Thermoprotei</taxon>
        <taxon>Thermoproteales</taxon>
        <taxon>Thermoproteaceae</taxon>
        <taxon>Pyrobaculum</taxon>
    </lineage>
</organism>
<keyword evidence="1" id="KW-0479">Metal-binding</keyword>
<dbReference type="Proteomes" id="UP000005867">
    <property type="component" value="Chromosome"/>
</dbReference>
<keyword evidence="1" id="KW-0862">Zinc</keyword>
<feature type="domain" description="SWIM-type" evidence="2">
    <location>
        <begin position="69"/>
        <end position="103"/>
    </location>
</feature>
<dbReference type="AlphaFoldDB" id="G7VES2"/>